<proteinExistence type="predicted"/>
<feature type="region of interest" description="Disordered" evidence="1">
    <location>
        <begin position="64"/>
        <end position="85"/>
    </location>
</feature>
<reference evidence="3 4" key="1">
    <citation type="journal article" date="2020" name="ISME J.">
        <title>Uncovering the hidden diversity of litter-decomposition mechanisms in mushroom-forming fungi.</title>
        <authorList>
            <person name="Floudas D."/>
            <person name="Bentzer J."/>
            <person name="Ahren D."/>
            <person name="Johansson T."/>
            <person name="Persson P."/>
            <person name="Tunlid A."/>
        </authorList>
    </citation>
    <scope>NUCLEOTIDE SEQUENCE [LARGE SCALE GENOMIC DNA]</scope>
    <source>
        <strain evidence="3 4">CBS 101986</strain>
    </source>
</reference>
<protein>
    <submittedName>
        <fullName evidence="3">Uncharacterized protein</fullName>
    </submittedName>
</protein>
<comment type="caution">
    <text evidence="3">The sequence shown here is derived from an EMBL/GenBank/DDBJ whole genome shotgun (WGS) entry which is preliminary data.</text>
</comment>
<gene>
    <name evidence="3" type="ORF">D9619_006554</name>
</gene>
<feature type="compositionally biased region" description="Polar residues" evidence="1">
    <location>
        <begin position="64"/>
        <end position="75"/>
    </location>
</feature>
<evidence type="ECO:0000313" key="4">
    <source>
        <dbReference type="Proteomes" id="UP000567179"/>
    </source>
</evidence>
<sequence length="338" mass="38217">MNTLKKDELNRRMSFGSLLRLYKLFQVKIRFFVPTRRIQPFVPDVDTAKLSMTQTLDLTSVTSSMPLDNQTGCQETETRNSKRGTALTDVVSASKGSSEPPYEITIKSHISSELRNCIVGDTGIFPDYRNCMPIIFSNTWKKRRPIPFGRVEDAVRNTFVASSERWIVHEHPETVANPFNNVVLLRNVWLPSDEREGIIDLQKKSLDWNLNFAKNFRSLSPSVLDDEPFTDKDQLGDGDASDGEDEDHNEITRSIDASPIGSDTCEKRSESSACDASHTLVTSSCLTRPSTIYNLIILFVCLLSFVSAVLIFLPLYKRPVVLSFYEHHLDVCPVPTYL</sequence>
<dbReference type="EMBL" id="JAACJJ010000042">
    <property type="protein sequence ID" value="KAF5316307.1"/>
    <property type="molecule type" value="Genomic_DNA"/>
</dbReference>
<feature type="transmembrane region" description="Helical" evidence="2">
    <location>
        <begin position="292"/>
        <end position="316"/>
    </location>
</feature>
<evidence type="ECO:0000256" key="1">
    <source>
        <dbReference type="SAM" id="MobiDB-lite"/>
    </source>
</evidence>
<accession>A0A8H5B4C6</accession>
<dbReference type="AlphaFoldDB" id="A0A8H5B4C6"/>
<evidence type="ECO:0000256" key="2">
    <source>
        <dbReference type="SAM" id="Phobius"/>
    </source>
</evidence>
<keyword evidence="2" id="KW-0812">Transmembrane</keyword>
<evidence type="ECO:0000313" key="3">
    <source>
        <dbReference type="EMBL" id="KAF5316307.1"/>
    </source>
</evidence>
<feature type="compositionally biased region" description="Acidic residues" evidence="1">
    <location>
        <begin position="239"/>
        <end position="248"/>
    </location>
</feature>
<keyword evidence="2" id="KW-0472">Membrane</keyword>
<dbReference type="Proteomes" id="UP000567179">
    <property type="component" value="Unassembled WGS sequence"/>
</dbReference>
<feature type="region of interest" description="Disordered" evidence="1">
    <location>
        <begin position="224"/>
        <end position="264"/>
    </location>
</feature>
<keyword evidence="4" id="KW-1185">Reference proteome</keyword>
<organism evidence="3 4">
    <name type="scientific">Psilocybe cf. subviscida</name>
    <dbReference type="NCBI Taxonomy" id="2480587"/>
    <lineage>
        <taxon>Eukaryota</taxon>
        <taxon>Fungi</taxon>
        <taxon>Dikarya</taxon>
        <taxon>Basidiomycota</taxon>
        <taxon>Agaricomycotina</taxon>
        <taxon>Agaricomycetes</taxon>
        <taxon>Agaricomycetidae</taxon>
        <taxon>Agaricales</taxon>
        <taxon>Agaricineae</taxon>
        <taxon>Strophariaceae</taxon>
        <taxon>Psilocybe</taxon>
    </lineage>
</organism>
<keyword evidence="2" id="KW-1133">Transmembrane helix</keyword>
<name>A0A8H5B4C6_9AGAR</name>